<dbReference type="PANTHER" id="PTHR35848">
    <property type="entry name" value="OXALATE-BINDING PROTEIN"/>
    <property type="match status" value="1"/>
</dbReference>
<dbReference type="OrthoDB" id="5592106at2"/>
<dbReference type="HOGENOM" id="CLU_105797_0_0_11"/>
<gene>
    <name evidence="9" type="ordered locus">Namu_1526</name>
</gene>
<proteinExistence type="inferred from homology"/>
<comment type="similarity">
    <text evidence="2">Belongs to the archaeal-type GPI family.</text>
</comment>
<dbReference type="PANTHER" id="PTHR35848:SF6">
    <property type="entry name" value="CUPIN TYPE-2 DOMAIN-CONTAINING PROTEIN"/>
    <property type="match status" value="1"/>
</dbReference>
<dbReference type="Proteomes" id="UP000002218">
    <property type="component" value="Chromosome"/>
</dbReference>
<protein>
    <recommendedName>
        <fullName evidence="3">glucose-6-phosphate isomerase</fullName>
        <ecNumber evidence="3">5.3.1.9</ecNumber>
    </recommendedName>
</protein>
<dbReference type="InterPro" id="IPR011051">
    <property type="entry name" value="RmlC_Cupin_sf"/>
</dbReference>
<dbReference type="Pfam" id="PF06560">
    <property type="entry name" value="GPI"/>
    <property type="match status" value="1"/>
</dbReference>
<reference evidence="9 10" key="2">
    <citation type="journal article" date="2010" name="Stand. Genomic Sci.">
        <title>Complete genome sequence of Nakamurella multipartita type strain (Y-104).</title>
        <authorList>
            <person name="Tice H."/>
            <person name="Mayilraj S."/>
            <person name="Sims D."/>
            <person name="Lapidus A."/>
            <person name="Nolan M."/>
            <person name="Lucas S."/>
            <person name="Glavina Del Rio T."/>
            <person name="Copeland A."/>
            <person name="Cheng J.F."/>
            <person name="Meincke L."/>
            <person name="Bruce D."/>
            <person name="Goodwin L."/>
            <person name="Pitluck S."/>
            <person name="Ivanova N."/>
            <person name="Mavromatis K."/>
            <person name="Ovchinnikova G."/>
            <person name="Pati A."/>
            <person name="Chen A."/>
            <person name="Palaniappan K."/>
            <person name="Land M."/>
            <person name="Hauser L."/>
            <person name="Chang Y.J."/>
            <person name="Jeffries C.D."/>
            <person name="Detter J.C."/>
            <person name="Brettin T."/>
            <person name="Rohde M."/>
            <person name="Goker M."/>
            <person name="Bristow J."/>
            <person name="Eisen J.A."/>
            <person name="Markowitz V."/>
            <person name="Hugenholtz P."/>
            <person name="Kyrpides N.C."/>
            <person name="Klenk H.P."/>
            <person name="Chen F."/>
        </authorList>
    </citation>
    <scope>NUCLEOTIDE SEQUENCE [LARGE SCALE GENOMIC DNA]</scope>
    <source>
        <strain evidence="10">ATCC 700099 / DSM 44233 / CIP 104796 / JCM 9543 / NBRC 105858 / Y-104</strain>
    </source>
</reference>
<keyword evidence="4" id="KW-0312">Gluconeogenesis</keyword>
<keyword evidence="9" id="KW-0413">Isomerase</keyword>
<dbReference type="Gene3D" id="2.60.120.10">
    <property type="entry name" value="Jelly Rolls"/>
    <property type="match status" value="1"/>
</dbReference>
<comment type="catalytic activity">
    <reaction evidence="7">
        <text>alpha-D-glucose 6-phosphate = beta-D-fructose 6-phosphate</text>
        <dbReference type="Rhea" id="RHEA:11816"/>
        <dbReference type="ChEBI" id="CHEBI:57634"/>
        <dbReference type="ChEBI" id="CHEBI:58225"/>
        <dbReference type="EC" id="5.3.1.9"/>
    </reaction>
</comment>
<keyword evidence="5" id="KW-0479">Metal-binding</keyword>
<dbReference type="InterPro" id="IPR010551">
    <property type="entry name" value="G6P_isomerase_prok"/>
</dbReference>
<dbReference type="SUPFAM" id="SSF51182">
    <property type="entry name" value="RmlC-like cupins"/>
    <property type="match status" value="1"/>
</dbReference>
<evidence type="ECO:0000256" key="2">
    <source>
        <dbReference type="ARBA" id="ARBA00006542"/>
    </source>
</evidence>
<feature type="domain" description="Glucose-6-phosphate isomerase prokaryote" evidence="8">
    <location>
        <begin position="32"/>
        <end position="178"/>
    </location>
</feature>
<evidence type="ECO:0000256" key="7">
    <source>
        <dbReference type="ARBA" id="ARBA00029321"/>
    </source>
</evidence>
<evidence type="ECO:0000313" key="10">
    <source>
        <dbReference type="Proteomes" id="UP000002218"/>
    </source>
</evidence>
<dbReference type="RefSeq" id="WP_015746830.1">
    <property type="nucleotide sequence ID" value="NC_013235.1"/>
</dbReference>
<dbReference type="KEGG" id="nml:Namu_1526"/>
<dbReference type="InterPro" id="IPR014710">
    <property type="entry name" value="RmlC-like_jellyroll"/>
</dbReference>
<evidence type="ECO:0000256" key="6">
    <source>
        <dbReference type="ARBA" id="ARBA00023152"/>
    </source>
</evidence>
<dbReference type="GO" id="GO:0046872">
    <property type="term" value="F:metal ion binding"/>
    <property type="evidence" value="ECO:0007669"/>
    <property type="project" value="UniProtKB-KW"/>
</dbReference>
<dbReference type="CDD" id="cd02218">
    <property type="entry name" value="cupin_PGI"/>
    <property type="match status" value="1"/>
</dbReference>
<keyword evidence="10" id="KW-1185">Reference proteome</keyword>
<dbReference type="STRING" id="479431.Namu_1526"/>
<evidence type="ECO:0000259" key="8">
    <source>
        <dbReference type="Pfam" id="PF06560"/>
    </source>
</evidence>
<dbReference type="EMBL" id="CP001737">
    <property type="protein sequence ID" value="ACV77924.1"/>
    <property type="molecule type" value="Genomic_DNA"/>
</dbReference>
<evidence type="ECO:0000256" key="3">
    <source>
        <dbReference type="ARBA" id="ARBA00011952"/>
    </source>
</evidence>
<evidence type="ECO:0000256" key="1">
    <source>
        <dbReference type="ARBA" id="ARBA00004926"/>
    </source>
</evidence>
<evidence type="ECO:0000313" key="9">
    <source>
        <dbReference type="EMBL" id="ACV77924.1"/>
    </source>
</evidence>
<dbReference type="GO" id="GO:0006094">
    <property type="term" value="P:gluconeogenesis"/>
    <property type="evidence" value="ECO:0007669"/>
    <property type="project" value="UniProtKB-KW"/>
</dbReference>
<accession>C8XF38</accession>
<dbReference type="EC" id="5.3.1.9" evidence="3"/>
<dbReference type="GO" id="GO:0005737">
    <property type="term" value="C:cytoplasm"/>
    <property type="evidence" value="ECO:0007669"/>
    <property type="project" value="InterPro"/>
</dbReference>
<name>C8XF38_NAKMY</name>
<keyword evidence="6" id="KW-0324">Glycolysis</keyword>
<dbReference type="eggNOG" id="COG2140">
    <property type="taxonomic scope" value="Bacteria"/>
</dbReference>
<evidence type="ECO:0000256" key="5">
    <source>
        <dbReference type="ARBA" id="ARBA00022723"/>
    </source>
</evidence>
<comment type="pathway">
    <text evidence="1">Carbohydrate degradation; glycolysis; D-glyceraldehyde 3-phosphate and glycerone phosphate from D-glucose: step 2/4.</text>
</comment>
<dbReference type="InterPro" id="IPR051610">
    <property type="entry name" value="GPI/OXD"/>
</dbReference>
<dbReference type="UniPathway" id="UPA00109">
    <property type="reaction ID" value="UER00181"/>
</dbReference>
<evidence type="ECO:0000256" key="4">
    <source>
        <dbReference type="ARBA" id="ARBA00022432"/>
    </source>
</evidence>
<organism evidence="9 10">
    <name type="scientific">Nakamurella multipartita (strain ATCC 700099 / DSM 44233 / CIP 104796 / JCM 9543 / NBRC 105858 / Y-104)</name>
    <name type="common">Microsphaera multipartita</name>
    <dbReference type="NCBI Taxonomy" id="479431"/>
    <lineage>
        <taxon>Bacteria</taxon>
        <taxon>Bacillati</taxon>
        <taxon>Actinomycetota</taxon>
        <taxon>Actinomycetes</taxon>
        <taxon>Nakamurellales</taxon>
        <taxon>Nakamurellaceae</taxon>
        <taxon>Nakamurella</taxon>
    </lineage>
</organism>
<dbReference type="GO" id="GO:0004347">
    <property type="term" value="F:glucose-6-phosphate isomerase activity"/>
    <property type="evidence" value="ECO:0007669"/>
    <property type="project" value="UniProtKB-EC"/>
</dbReference>
<dbReference type="AlphaFoldDB" id="C8XF38"/>
<dbReference type="InParanoid" id="C8XF38"/>
<reference evidence="10" key="1">
    <citation type="submission" date="2009-09" db="EMBL/GenBank/DDBJ databases">
        <title>The complete genome of Nakamurella multipartita DSM 44233.</title>
        <authorList>
            <consortium name="US DOE Joint Genome Institute (JGI-PGF)"/>
            <person name="Lucas S."/>
            <person name="Copeland A."/>
            <person name="Lapidus A."/>
            <person name="Glavina del Rio T."/>
            <person name="Dalin E."/>
            <person name="Tice H."/>
            <person name="Bruce D."/>
            <person name="Goodwin L."/>
            <person name="Pitluck S."/>
            <person name="Kyrpides N."/>
            <person name="Mavromatis K."/>
            <person name="Ivanova N."/>
            <person name="Ovchinnikova G."/>
            <person name="Sims D."/>
            <person name="Meincke L."/>
            <person name="Brettin T."/>
            <person name="Detter J.C."/>
            <person name="Han C."/>
            <person name="Larimer F."/>
            <person name="Land M."/>
            <person name="Hauser L."/>
            <person name="Markowitz V."/>
            <person name="Cheng J.-F."/>
            <person name="Hugenholtz P."/>
            <person name="Woyke T."/>
            <person name="Wu D."/>
            <person name="Klenk H.-P."/>
            <person name="Eisen J.A."/>
        </authorList>
    </citation>
    <scope>NUCLEOTIDE SEQUENCE [LARGE SCALE GENOMIC DNA]</scope>
    <source>
        <strain evidence="10">ATCC 700099 / DSM 44233 / CIP 104796 / JCM 9543 / NBRC 105858 / Y-104</strain>
    </source>
</reference>
<dbReference type="GO" id="GO:0006096">
    <property type="term" value="P:glycolytic process"/>
    <property type="evidence" value="ECO:0007669"/>
    <property type="project" value="UniProtKB-UniPathway"/>
</dbReference>
<sequence>MPSFLAPPLAPLRIVFDSPAATAEPAGPVLVRRMSSLEGLFEQEGLRRQLADGPDPIVYTVASSPVPELPRELPQSITTIAPGTLGGEFYMTKGHQHPDPQGEIYLCLRGTGGLLTFDGTTTSWIEMTPGVIGYMPPGWAHRSVNTGDDEYQFLAVYPGSAGHDYQWVVENGMGERIFRGPQGPVRRPFRVDTQAIA</sequence>